<evidence type="ECO:0000313" key="2">
    <source>
        <dbReference type="RefSeq" id="XP_075084815.1"/>
    </source>
</evidence>
<dbReference type="RefSeq" id="XP_075084815.1">
    <property type="nucleotide sequence ID" value="XM_075228714.1"/>
</dbReference>
<evidence type="ECO:0000313" key="1">
    <source>
        <dbReference type="Proteomes" id="UP000790787"/>
    </source>
</evidence>
<sequence>MGFFLVGDEDLITLLKGLIEFKSSQYEKRRPYVDMYSFYYFIAEKLQVKVDRFRMNDKVRRLKRKLFANLEKKGQDPEVEKAIVVEEVAANGKIDEEYPHLAATFNVMKKNMSLIGSDKMRDLEEKLNKLEEEETDLKIKRLDFIRENCKLVAEHPTQTPLPRVGCSILRSQP</sequence>
<protein>
    <submittedName>
        <fullName evidence="2">STOREKEEPER protein-like</fullName>
    </submittedName>
</protein>
<accession>A0AC58SIL0</accession>
<reference evidence="2" key="2">
    <citation type="submission" date="2025-08" db="UniProtKB">
        <authorList>
            <consortium name="RefSeq"/>
        </authorList>
    </citation>
    <scope>IDENTIFICATION</scope>
    <source>
        <tissue evidence="2">Leaf</tissue>
    </source>
</reference>
<reference evidence="1" key="1">
    <citation type="journal article" date="2014" name="Nat. Commun.">
        <title>The tobacco genome sequence and its comparison with those of tomato and potato.</title>
        <authorList>
            <person name="Sierro N."/>
            <person name="Battey J.N."/>
            <person name="Ouadi S."/>
            <person name="Bakaher N."/>
            <person name="Bovet L."/>
            <person name="Willig A."/>
            <person name="Goepfert S."/>
            <person name="Peitsch M.C."/>
            <person name="Ivanov N.V."/>
        </authorList>
    </citation>
    <scope>NUCLEOTIDE SEQUENCE [LARGE SCALE GENOMIC DNA]</scope>
</reference>
<gene>
    <name evidence="2" type="primary">LOC142168058</name>
</gene>
<name>A0AC58SIL0_TOBAC</name>
<organism evidence="1 2">
    <name type="scientific">Nicotiana tabacum</name>
    <name type="common">Common tobacco</name>
    <dbReference type="NCBI Taxonomy" id="4097"/>
    <lineage>
        <taxon>Eukaryota</taxon>
        <taxon>Viridiplantae</taxon>
        <taxon>Streptophyta</taxon>
        <taxon>Embryophyta</taxon>
        <taxon>Tracheophyta</taxon>
        <taxon>Spermatophyta</taxon>
        <taxon>Magnoliopsida</taxon>
        <taxon>eudicotyledons</taxon>
        <taxon>Gunneridae</taxon>
        <taxon>Pentapetalae</taxon>
        <taxon>asterids</taxon>
        <taxon>lamiids</taxon>
        <taxon>Solanales</taxon>
        <taxon>Solanaceae</taxon>
        <taxon>Nicotianoideae</taxon>
        <taxon>Nicotianeae</taxon>
        <taxon>Nicotiana</taxon>
    </lineage>
</organism>
<keyword evidence="1" id="KW-1185">Reference proteome</keyword>
<dbReference type="Proteomes" id="UP000790787">
    <property type="component" value="Chromosome 13"/>
</dbReference>
<proteinExistence type="predicted"/>